<dbReference type="SUPFAM" id="SSF50630">
    <property type="entry name" value="Acid proteases"/>
    <property type="match status" value="1"/>
</dbReference>
<dbReference type="CDD" id="cd00303">
    <property type="entry name" value="retropepsin_like"/>
    <property type="match status" value="1"/>
</dbReference>
<sequence>MAADGVNNTRDIEARKELSQCDDSITNQTAHRIDNNTPSGEVGFDKAGGTESGSRNNDNAKEFHTLADQIPCVPPMLKGPDSIKCTQFPFKPSATPELIPNRFKIPDIPKYDRSSYPQEHITTYTTTMKENDLAQHEIEIEDCRHLRKEVATLLKNGHHREFLSDRAKNEYGRSLDNAEPSKVVEGSPRMAININFRGNRVNCVTFSAAKKTKILEDTNDLLLPPNDLVISLNVLDYKIKRVLVDLGSSANIIQLRVLEQAKLTIIPAIKLLAGFNLTSVTTRGEILLPTHVKGVTKTTLFEVVDEDMGFNVILGMLWMHKIKVIPSTYHRLLQFPMPEGIKKIKGDQPKKREMNAVIVSKSKGKESNK</sequence>
<proteinExistence type="predicted"/>
<evidence type="ECO:0000256" key="1">
    <source>
        <dbReference type="SAM" id="MobiDB-lite"/>
    </source>
</evidence>
<accession>A0A1S4AWT5</accession>
<feature type="region of interest" description="Disordered" evidence="1">
    <location>
        <begin position="1"/>
        <end position="58"/>
    </location>
</feature>
<dbReference type="OrthoDB" id="2919534at2759"/>
<dbReference type="Gene3D" id="2.40.70.10">
    <property type="entry name" value="Acid Proteases"/>
    <property type="match status" value="1"/>
</dbReference>
<protein>
    <submittedName>
        <fullName evidence="2">Uncharacterized protein</fullName>
    </submittedName>
</protein>
<dbReference type="PANTHER" id="PTHR33240:SF8">
    <property type="entry name" value="OS03G0439900 PROTEIN"/>
    <property type="match status" value="1"/>
</dbReference>
<evidence type="ECO:0000313" key="2">
    <source>
        <dbReference type="RefSeq" id="XP_016481080.1"/>
    </source>
</evidence>
<dbReference type="PaxDb" id="4097-A0A1S4AWT5"/>
<gene>
    <name evidence="2" type="primary">LOC107802146</name>
</gene>
<dbReference type="KEGG" id="nta:107802146"/>
<dbReference type="InterPro" id="IPR021109">
    <property type="entry name" value="Peptidase_aspartic_dom_sf"/>
</dbReference>
<organism evidence="2">
    <name type="scientific">Nicotiana tabacum</name>
    <name type="common">Common tobacco</name>
    <dbReference type="NCBI Taxonomy" id="4097"/>
    <lineage>
        <taxon>Eukaryota</taxon>
        <taxon>Viridiplantae</taxon>
        <taxon>Streptophyta</taxon>
        <taxon>Embryophyta</taxon>
        <taxon>Tracheophyta</taxon>
        <taxon>Spermatophyta</taxon>
        <taxon>Magnoliopsida</taxon>
        <taxon>eudicotyledons</taxon>
        <taxon>Gunneridae</taxon>
        <taxon>Pentapetalae</taxon>
        <taxon>asterids</taxon>
        <taxon>lamiids</taxon>
        <taxon>Solanales</taxon>
        <taxon>Solanaceae</taxon>
        <taxon>Nicotianoideae</taxon>
        <taxon>Nicotianeae</taxon>
        <taxon>Nicotiana</taxon>
    </lineage>
</organism>
<reference evidence="2" key="1">
    <citation type="submission" date="2025-08" db="UniProtKB">
        <authorList>
            <consortium name="RefSeq"/>
        </authorList>
    </citation>
    <scope>IDENTIFICATION</scope>
</reference>
<feature type="compositionally biased region" description="Polar residues" evidence="1">
    <location>
        <begin position="21"/>
        <end position="39"/>
    </location>
</feature>
<dbReference type="RefSeq" id="XP_016481080.1">
    <property type="nucleotide sequence ID" value="XM_016625594.1"/>
</dbReference>
<name>A0A1S4AWT5_TOBAC</name>
<dbReference type="PANTHER" id="PTHR33240">
    <property type="entry name" value="OS08G0508500 PROTEIN"/>
    <property type="match status" value="1"/>
</dbReference>
<dbReference type="AlphaFoldDB" id="A0A1S4AWT5"/>
<feature type="compositionally biased region" description="Basic and acidic residues" evidence="1">
    <location>
        <begin position="10"/>
        <end position="19"/>
    </location>
</feature>